<evidence type="ECO:0000313" key="4">
    <source>
        <dbReference type="EMBL" id="OZG65910.1"/>
    </source>
</evidence>
<evidence type="ECO:0000259" key="3">
    <source>
        <dbReference type="SMART" id="SM00460"/>
    </source>
</evidence>
<feature type="region of interest" description="Disordered" evidence="1">
    <location>
        <begin position="1220"/>
        <end position="1292"/>
    </location>
</feature>
<accession>A0A261G3C0</accession>
<feature type="transmembrane region" description="Helical" evidence="2">
    <location>
        <begin position="41"/>
        <end position="67"/>
    </location>
</feature>
<dbReference type="SUPFAM" id="SSF54001">
    <property type="entry name" value="Cysteine proteinases"/>
    <property type="match status" value="1"/>
</dbReference>
<dbReference type="PROSITE" id="PS51257">
    <property type="entry name" value="PROKAR_LIPOPROTEIN"/>
    <property type="match status" value="1"/>
</dbReference>
<dbReference type="PANTHER" id="PTHR42736:SF1">
    <property type="entry name" value="PROTEIN-GLUTAMINE GAMMA-GLUTAMYLTRANSFERASE"/>
    <property type="match status" value="1"/>
</dbReference>
<feature type="transmembrane region" description="Helical" evidence="2">
    <location>
        <begin position="449"/>
        <end position="469"/>
    </location>
</feature>
<dbReference type="SMART" id="SM00460">
    <property type="entry name" value="TGc"/>
    <property type="match status" value="1"/>
</dbReference>
<protein>
    <submittedName>
        <fullName evidence="4">Transglutaminase-like superfamily</fullName>
    </submittedName>
</protein>
<dbReference type="Gene3D" id="3.10.620.30">
    <property type="match status" value="1"/>
</dbReference>
<keyword evidence="2" id="KW-0472">Membrane</keyword>
<proteinExistence type="predicted"/>
<feature type="domain" description="Transglutaminase-like" evidence="3">
    <location>
        <begin position="1148"/>
        <end position="1218"/>
    </location>
</feature>
<dbReference type="InterPro" id="IPR052901">
    <property type="entry name" value="Bact_TGase-like"/>
</dbReference>
<gene>
    <name evidence="4" type="ORF">BEUL_1808</name>
</gene>
<feature type="transmembrane region" description="Helical" evidence="2">
    <location>
        <begin position="532"/>
        <end position="552"/>
    </location>
</feature>
<feature type="transmembrane region" description="Helical" evidence="2">
    <location>
        <begin position="583"/>
        <end position="600"/>
    </location>
</feature>
<feature type="transmembrane region" description="Helical" evidence="2">
    <location>
        <begin position="1309"/>
        <end position="1331"/>
    </location>
</feature>
<dbReference type="Pfam" id="PF01841">
    <property type="entry name" value="Transglut_core"/>
    <property type="match status" value="1"/>
</dbReference>
<evidence type="ECO:0000256" key="1">
    <source>
        <dbReference type="SAM" id="MobiDB-lite"/>
    </source>
</evidence>
<organism evidence="4 5">
    <name type="scientific">Bifidobacterium eulemuris</name>
    <dbReference type="NCBI Taxonomy" id="1765219"/>
    <lineage>
        <taxon>Bacteria</taxon>
        <taxon>Bacillati</taxon>
        <taxon>Actinomycetota</taxon>
        <taxon>Actinomycetes</taxon>
        <taxon>Bifidobacteriales</taxon>
        <taxon>Bifidobacteriaceae</taxon>
        <taxon>Bifidobacterium</taxon>
    </lineage>
</organism>
<feature type="transmembrane region" description="Helical" evidence="2">
    <location>
        <begin position="419"/>
        <end position="437"/>
    </location>
</feature>
<feature type="transmembrane region" description="Helical" evidence="2">
    <location>
        <begin position="388"/>
        <end position="413"/>
    </location>
</feature>
<dbReference type="Proteomes" id="UP000216057">
    <property type="component" value="Unassembled WGS sequence"/>
</dbReference>
<sequence>MRPRGWHAHGMMRPTFAGLLVLLFGALACYGGLLLDDRALMGVFVAVALTVAVSLIVAVAQFVIVPLRHTGDASVRSPRWFFRLVELLAPRDMTVRGQYEQCDADGVVIGRFVGAPPRRRGLYRLSSTSLAWRDLFGLIAMRRVVRSETRIAVLPDVETEDDARRLTADLRMQGRNSDENAGSVRGYMPGDPPKTISWRHSAHRGALMTRETDRESHTNTAIVVDTDCAPDALDAAAAQVAAIARAARDTNMRLTVIAGTHIADDYESILTLLAAIQADGEREPKAASKPSPGSANAPSPQEGVSAKACETTVERWFAARRHESAHVTLYSADPRGPLATALHTVVPAGCLHVRSIAPLPDDSALTAVAFGSQPVRSEPRGSSPAADIIGRIATAATLLVFFGVTVHALTGLASADDVYWPWFAAGALGCVAIESQIPSKTALRAAWRTAGMALAVLVATVPLVILRVHDIAGVWLHELVGGQSESVSIVTSDGDVPLTETYTAGFWQTLADSVGAGFDQLNLQLPPLNVDAAGDLFLILIIALAAVILRCLLFERSCAPALIILPAAALAADYAFVGRLAPWWELSLLIAAFPLSLWAAHPRRIAPAVPVAATAAVTAIALALTPAATAWAYRVPLSIGDNAGLFSANTINPMIDLKRTLQTGSESTVLSYQAEQRLYLRMATLDDFDGDTWNFDQSLAIDGGFYGSGIRLGANEEDELDWWQRISLSPLSAYLDILGYSDYLGYDAYGMSEAERNTMSRLQAGAQVNITTLSSRFLPVIGDASSVTGVNSNWVQYEDGTVYNRTGGTDENTNYRVYGSYITPISTDAGFSQIDGVLALGQLVRGETGENGETDMDMTQRLAARTQAVAEGYAERVGGVILAHFTLDRESGALVDAQGEVVATVANGAGIVQGADDGSGTGGVAVSGFPFDYTFTDALKERLGIADDDIKGLAFSGDDQVTLALLAVDVSDLQVAQDEQGEEAIVDGATGEILCRQESLNGTWRLSTIERQEGQEGLAQTLLWAVVEQGGYAEYGSAFGSDTQSGRIMAERYQQLFDALDERESEIHERYAGLPDDLSEQVNVVVEQARADGVATDGEGYDQQVAAMRWLVDYFTDPANGFTYTLDAPDGDGRNNMETLDDFLDPDGGHAGYCAHYASALAVLGRAMGVPTRMVLGYNAGVGERDSTGRYNVMARQLHAWVEAYIDSVGWVPFDVTPATSENGSAASETGATDGADSADADDSADTGASVDIGTDDGAADDTAVDDDVSDDDASDADASDESAADDAVSDTADDVGAGGSFWSTLPSWARVALIVAGVMVCAIALASLPAGARALRRRRRFAIVEDACRSIDAGVDVGDGAGAGAGAAGGETGALDVTVGASAQGDERWARAWRAAWSELRDSAWDAGVRWESSDSDAVIAGRIIAYLTAETPALNAAAIVRQVADQAMLAAFGTDGPAHDAGLAADLAVAVRALASRNGNILRRVFPASLIPSS</sequence>
<comment type="caution">
    <text evidence="4">The sequence shown here is derived from an EMBL/GenBank/DDBJ whole genome shotgun (WGS) entry which is preliminary data.</text>
</comment>
<keyword evidence="2" id="KW-0812">Transmembrane</keyword>
<dbReference type="InterPro" id="IPR021878">
    <property type="entry name" value="TgpA_N"/>
</dbReference>
<dbReference type="Pfam" id="PF11992">
    <property type="entry name" value="TgpA_N"/>
    <property type="match status" value="1"/>
</dbReference>
<feature type="transmembrane region" description="Helical" evidence="2">
    <location>
        <begin position="612"/>
        <end position="633"/>
    </location>
</feature>
<feature type="transmembrane region" description="Helical" evidence="2">
    <location>
        <begin position="559"/>
        <end position="577"/>
    </location>
</feature>
<keyword evidence="2" id="KW-1133">Transmembrane helix</keyword>
<dbReference type="EMBL" id="MWWZ01000010">
    <property type="protein sequence ID" value="OZG65910.1"/>
    <property type="molecule type" value="Genomic_DNA"/>
</dbReference>
<feature type="compositionally biased region" description="Acidic residues" evidence="1">
    <location>
        <begin position="1254"/>
        <end position="1292"/>
    </location>
</feature>
<evidence type="ECO:0000256" key="2">
    <source>
        <dbReference type="SAM" id="Phobius"/>
    </source>
</evidence>
<reference evidence="4 5" key="1">
    <citation type="journal article" date="2017" name="BMC Genomics">
        <title>Comparative genomic and phylogenomic analyses of the Bifidobacteriaceae family.</title>
        <authorList>
            <person name="Lugli G.A."/>
            <person name="Milani C."/>
            <person name="Turroni F."/>
            <person name="Duranti S."/>
            <person name="Mancabelli L."/>
            <person name="Mangifesta M."/>
            <person name="Ferrario C."/>
            <person name="Modesto M."/>
            <person name="Mattarelli P."/>
            <person name="Jiri K."/>
            <person name="van Sinderen D."/>
            <person name="Ventura M."/>
        </authorList>
    </citation>
    <scope>NUCLEOTIDE SEQUENCE [LARGE SCALE GENOMIC DNA]</scope>
    <source>
        <strain evidence="4 5">DSM 100216</strain>
    </source>
</reference>
<dbReference type="InterPro" id="IPR038765">
    <property type="entry name" value="Papain-like_cys_pep_sf"/>
</dbReference>
<dbReference type="InterPro" id="IPR002931">
    <property type="entry name" value="Transglutaminase-like"/>
</dbReference>
<feature type="region of interest" description="Disordered" evidence="1">
    <location>
        <begin position="281"/>
        <end position="306"/>
    </location>
</feature>
<evidence type="ECO:0000313" key="5">
    <source>
        <dbReference type="Proteomes" id="UP000216057"/>
    </source>
</evidence>
<dbReference type="PANTHER" id="PTHR42736">
    <property type="entry name" value="PROTEIN-GLUTAMINE GAMMA-GLUTAMYLTRANSFERASE"/>
    <property type="match status" value="1"/>
</dbReference>
<name>A0A261G3C0_9BIFI</name>